<keyword evidence="1" id="KW-0175">Coiled coil</keyword>
<sequence>MIRLIFLLVLSTAPSFGISCYGYNDYQEVVETLHHRKFCTAVYEVSDGTGAFGGGERHPSRIPNVVNMTKGDDCVMQHVQSNLGIPSSDMWLCYCYTEMCNYPFTWKEFVSRGYTLKPTYAAGFEKKIEGSESEASTEDLQDTEGQGRTDETLFIEKENTTTNTDNLLESFVDTEGPENSVISNSCDDNIDIITDSIIRINSSISDSSSSGSPHIVRSPSLKEKFFHGYMYADSDVSGKEDKMHRLNRTNDRVEKKNESLLRILDLPAGNLRKERWNKLNSPNLIALWLEIFILCILPSDFSEVQSIFECVIYNYLKNGIP</sequence>
<feature type="compositionally biased region" description="Acidic residues" evidence="2">
    <location>
        <begin position="131"/>
        <end position="142"/>
    </location>
</feature>
<keyword evidence="5" id="KW-1185">Reference proteome</keyword>
<feature type="coiled-coil region" evidence="1">
    <location>
        <begin position="236"/>
        <end position="263"/>
    </location>
</feature>
<reference evidence="4 5" key="1">
    <citation type="submission" date="2022-04" db="EMBL/GenBank/DDBJ databases">
        <title>Chromosome-level reference genomes for two strains of Caenorhabditis briggsae: an improved platform for comparative genomics.</title>
        <authorList>
            <person name="Stevens L."/>
            <person name="Andersen E."/>
        </authorList>
    </citation>
    <scope>NUCLEOTIDE SEQUENCE [LARGE SCALE GENOMIC DNA]</scope>
    <source>
        <strain evidence="4">VX34</strain>
        <tissue evidence="4">Whole-organism</tissue>
    </source>
</reference>
<protein>
    <submittedName>
        <fullName evidence="4">Uncharacterized protein</fullName>
    </submittedName>
</protein>
<keyword evidence="3" id="KW-0732">Signal</keyword>
<evidence type="ECO:0000256" key="2">
    <source>
        <dbReference type="SAM" id="MobiDB-lite"/>
    </source>
</evidence>
<accession>A0AAE9FDH8</accession>
<evidence type="ECO:0000313" key="5">
    <source>
        <dbReference type="Proteomes" id="UP000829354"/>
    </source>
</evidence>
<feature type="signal peptide" evidence="3">
    <location>
        <begin position="1"/>
        <end position="17"/>
    </location>
</feature>
<dbReference type="AlphaFoldDB" id="A0AAE9FDH8"/>
<evidence type="ECO:0000313" key="4">
    <source>
        <dbReference type="EMBL" id="UMM40819.1"/>
    </source>
</evidence>
<proteinExistence type="predicted"/>
<dbReference type="EMBL" id="CP092625">
    <property type="protein sequence ID" value="UMM40819.1"/>
    <property type="molecule type" value="Genomic_DNA"/>
</dbReference>
<name>A0AAE9FDH8_CAEBR</name>
<feature type="region of interest" description="Disordered" evidence="2">
    <location>
        <begin position="128"/>
        <end position="151"/>
    </location>
</feature>
<gene>
    <name evidence="4" type="ORF">L5515_017329</name>
</gene>
<dbReference type="Proteomes" id="UP000829354">
    <property type="component" value="Chromosome X"/>
</dbReference>
<evidence type="ECO:0000256" key="1">
    <source>
        <dbReference type="SAM" id="Coils"/>
    </source>
</evidence>
<feature type="chain" id="PRO_5042216652" evidence="3">
    <location>
        <begin position="18"/>
        <end position="321"/>
    </location>
</feature>
<organism evidence="4 5">
    <name type="scientific">Caenorhabditis briggsae</name>
    <dbReference type="NCBI Taxonomy" id="6238"/>
    <lineage>
        <taxon>Eukaryota</taxon>
        <taxon>Metazoa</taxon>
        <taxon>Ecdysozoa</taxon>
        <taxon>Nematoda</taxon>
        <taxon>Chromadorea</taxon>
        <taxon>Rhabditida</taxon>
        <taxon>Rhabditina</taxon>
        <taxon>Rhabditomorpha</taxon>
        <taxon>Rhabditoidea</taxon>
        <taxon>Rhabditidae</taxon>
        <taxon>Peloderinae</taxon>
        <taxon>Caenorhabditis</taxon>
    </lineage>
</organism>
<evidence type="ECO:0000256" key="3">
    <source>
        <dbReference type="SAM" id="SignalP"/>
    </source>
</evidence>